<dbReference type="Gene3D" id="3.40.720.10">
    <property type="entry name" value="Alkaline Phosphatase, subunit A"/>
    <property type="match status" value="1"/>
</dbReference>
<dbReference type="AlphaFoldDB" id="A0A1G7F927"/>
<organism evidence="5 6">
    <name type="scientific">Pricia antarctica</name>
    <dbReference type="NCBI Taxonomy" id="641691"/>
    <lineage>
        <taxon>Bacteria</taxon>
        <taxon>Pseudomonadati</taxon>
        <taxon>Bacteroidota</taxon>
        <taxon>Flavobacteriia</taxon>
        <taxon>Flavobacteriales</taxon>
        <taxon>Flavobacteriaceae</taxon>
        <taxon>Pricia</taxon>
    </lineage>
</organism>
<dbReference type="GO" id="GO:0046872">
    <property type="term" value="F:metal ion binding"/>
    <property type="evidence" value="ECO:0007669"/>
    <property type="project" value="UniProtKB-KW"/>
</dbReference>
<dbReference type="InterPro" id="IPR000917">
    <property type="entry name" value="Sulfatase_N"/>
</dbReference>
<dbReference type="Proteomes" id="UP000199109">
    <property type="component" value="Unassembled WGS sequence"/>
</dbReference>
<keyword evidence="3" id="KW-0325">Glycoprotein</keyword>
<keyword evidence="1" id="KW-0479">Metal-binding</keyword>
<dbReference type="PANTHER" id="PTHR10342">
    <property type="entry name" value="ARYLSULFATASE"/>
    <property type="match status" value="1"/>
</dbReference>
<keyword evidence="6" id="KW-1185">Reference proteome</keyword>
<dbReference type="EMBL" id="FNAO01000007">
    <property type="protein sequence ID" value="SDE72379.1"/>
    <property type="molecule type" value="Genomic_DNA"/>
</dbReference>
<evidence type="ECO:0000313" key="6">
    <source>
        <dbReference type="Proteomes" id="UP000199109"/>
    </source>
</evidence>
<dbReference type="STRING" id="641691.SAMN05421636_10711"/>
<dbReference type="InterPro" id="IPR047115">
    <property type="entry name" value="ARSB"/>
</dbReference>
<evidence type="ECO:0000259" key="4">
    <source>
        <dbReference type="Pfam" id="PF00884"/>
    </source>
</evidence>
<protein>
    <submittedName>
        <fullName evidence="5">Sulfatase</fullName>
    </submittedName>
</protein>
<dbReference type="Pfam" id="PF00884">
    <property type="entry name" value="Sulfatase"/>
    <property type="match status" value="1"/>
</dbReference>
<dbReference type="GO" id="GO:0008484">
    <property type="term" value="F:sulfuric ester hydrolase activity"/>
    <property type="evidence" value="ECO:0007669"/>
    <property type="project" value="InterPro"/>
</dbReference>
<dbReference type="InterPro" id="IPR017850">
    <property type="entry name" value="Alkaline_phosphatase_core_sf"/>
</dbReference>
<keyword evidence="2" id="KW-0106">Calcium</keyword>
<evidence type="ECO:0000256" key="1">
    <source>
        <dbReference type="ARBA" id="ARBA00022723"/>
    </source>
</evidence>
<evidence type="ECO:0000313" key="5">
    <source>
        <dbReference type="EMBL" id="SDE72379.1"/>
    </source>
</evidence>
<gene>
    <name evidence="5" type="ORF">SAMN05421636_10711</name>
</gene>
<dbReference type="PANTHER" id="PTHR10342:SF274">
    <property type="entry name" value="ARYLSULFATASE B"/>
    <property type="match status" value="1"/>
</dbReference>
<reference evidence="5 6" key="1">
    <citation type="submission" date="2016-10" db="EMBL/GenBank/DDBJ databases">
        <authorList>
            <person name="de Groot N.N."/>
        </authorList>
    </citation>
    <scope>NUCLEOTIDE SEQUENCE [LARGE SCALE GENOMIC DNA]</scope>
    <source>
        <strain evidence="5 6">DSM 23421</strain>
    </source>
</reference>
<sequence length="93" mass="10662">MTFMEINKGKPFFIYLPSNAPHSPIYVDEKYAKPYQHLKVKEIVNPEFYGMITNIDENFGKLEKLLKKKKLADNTTLIFMTDNGTSDGISKDG</sequence>
<proteinExistence type="predicted"/>
<evidence type="ECO:0000256" key="2">
    <source>
        <dbReference type="ARBA" id="ARBA00022837"/>
    </source>
</evidence>
<name>A0A1G7F927_9FLAO</name>
<evidence type="ECO:0000256" key="3">
    <source>
        <dbReference type="ARBA" id="ARBA00023180"/>
    </source>
</evidence>
<dbReference type="SUPFAM" id="SSF53649">
    <property type="entry name" value="Alkaline phosphatase-like"/>
    <property type="match status" value="1"/>
</dbReference>
<accession>A0A1G7F927</accession>
<feature type="domain" description="Sulfatase N-terminal" evidence="4">
    <location>
        <begin position="7"/>
        <end position="86"/>
    </location>
</feature>